<dbReference type="NCBIfam" id="TIGR02242">
    <property type="entry name" value="tail_TIGR02242"/>
    <property type="match status" value="1"/>
</dbReference>
<evidence type="ECO:0000313" key="2">
    <source>
        <dbReference type="Proteomes" id="UP000823638"/>
    </source>
</evidence>
<dbReference type="InterPro" id="IPR011748">
    <property type="entry name" value="Unchr_phage_tail-like"/>
</dbReference>
<dbReference type="Pfam" id="PF09684">
    <property type="entry name" value="Tail_P2_I"/>
    <property type="match status" value="1"/>
</dbReference>
<dbReference type="InterPro" id="IPR006521">
    <property type="entry name" value="Tail_protein_I"/>
</dbReference>
<dbReference type="Proteomes" id="UP000823638">
    <property type="component" value="Unassembled WGS sequence"/>
</dbReference>
<accession>A0A9D9N1P2</accession>
<gene>
    <name evidence="1" type="ORF">IAA81_02650</name>
</gene>
<name>A0A9D9N1P2_9SPIR</name>
<dbReference type="AlphaFoldDB" id="A0A9D9N1P2"/>
<reference evidence="1" key="1">
    <citation type="submission" date="2020-10" db="EMBL/GenBank/DDBJ databases">
        <authorList>
            <person name="Gilroy R."/>
        </authorList>
    </citation>
    <scope>NUCLEOTIDE SEQUENCE</scope>
    <source>
        <strain evidence="1">10532</strain>
    </source>
</reference>
<reference evidence="1" key="2">
    <citation type="journal article" date="2021" name="PeerJ">
        <title>Extensive microbial diversity within the chicken gut microbiome revealed by metagenomics and culture.</title>
        <authorList>
            <person name="Gilroy R."/>
            <person name="Ravi A."/>
            <person name="Getino M."/>
            <person name="Pursley I."/>
            <person name="Horton D.L."/>
            <person name="Alikhan N.F."/>
            <person name="Baker D."/>
            <person name="Gharbi K."/>
            <person name="Hall N."/>
            <person name="Watson M."/>
            <person name="Adriaenssens E.M."/>
            <person name="Foster-Nyarko E."/>
            <person name="Jarju S."/>
            <person name="Secka A."/>
            <person name="Antonio M."/>
            <person name="Oren A."/>
            <person name="Chaudhuri R.R."/>
            <person name="La Ragione R."/>
            <person name="Hildebrand F."/>
            <person name="Pallen M.J."/>
        </authorList>
    </citation>
    <scope>NUCLEOTIDE SEQUENCE</scope>
    <source>
        <strain evidence="1">10532</strain>
    </source>
</reference>
<protein>
    <submittedName>
        <fullName evidence="1">Phage tail protein</fullName>
    </submittedName>
</protein>
<organism evidence="1 2">
    <name type="scientific">Candidatus Gallitreponema excrementavium</name>
    <dbReference type="NCBI Taxonomy" id="2840840"/>
    <lineage>
        <taxon>Bacteria</taxon>
        <taxon>Pseudomonadati</taxon>
        <taxon>Spirochaetota</taxon>
        <taxon>Spirochaetia</taxon>
        <taxon>Spirochaetales</taxon>
        <taxon>Candidatus Gallitreponema</taxon>
    </lineage>
</organism>
<evidence type="ECO:0000313" key="1">
    <source>
        <dbReference type="EMBL" id="MBO8457112.1"/>
    </source>
</evidence>
<dbReference type="EMBL" id="JADIMM010000030">
    <property type="protein sequence ID" value="MBO8457112.1"/>
    <property type="molecule type" value="Genomic_DNA"/>
</dbReference>
<comment type="caution">
    <text evidence="1">The sequence shown here is derived from an EMBL/GenBank/DDBJ whole genome shotgun (WGS) entry which is preliminary data.</text>
</comment>
<sequence>MEIENEDQLKKMCIGLDVYKAKNRIHNLFPGMENRIDIEFVESDYRRFVVIDCEYNKNSRMIKLKATSNNPIRHLPSIYQENDFLRHYLMIFQHIMNETAITLDNLDNLFRPMETPAKFLPVLANWFGVDYELLGDEATARKVLQYTIPLYRYRGTKRGMKALLYLVSGIVPVIIEGSLPFEALNISQETEITSPILELDSCDAVFCVYFPVYVQDMDKDLVKRIYRIVQSEKPVNTQGYLYFKKPKVKKRKPVVIDENMQVMGAEGLEI</sequence>
<proteinExistence type="predicted"/>